<dbReference type="InterPro" id="IPR027417">
    <property type="entry name" value="P-loop_NTPase"/>
</dbReference>
<dbReference type="InterPro" id="IPR050093">
    <property type="entry name" value="ABC_SmlMolc_Importer"/>
</dbReference>
<keyword evidence="7" id="KW-0406">Ion transport</keyword>
<name>A0A7D7NH72_9NEIS</name>
<dbReference type="InterPro" id="IPR008995">
    <property type="entry name" value="Mo/tungstate-bd_C_term_dom"/>
</dbReference>
<evidence type="ECO:0000256" key="5">
    <source>
        <dbReference type="ARBA" id="ARBA00022840"/>
    </source>
</evidence>
<organism evidence="10 11">
    <name type="scientific">Neisseria shayeganii</name>
    <dbReference type="NCBI Taxonomy" id="607712"/>
    <lineage>
        <taxon>Bacteria</taxon>
        <taxon>Pseudomonadati</taxon>
        <taxon>Pseudomonadota</taxon>
        <taxon>Betaproteobacteria</taxon>
        <taxon>Neisseriales</taxon>
        <taxon>Neisseriaceae</taxon>
        <taxon>Neisseria</taxon>
    </lineage>
</organism>
<keyword evidence="5 10" id="KW-0067">ATP-binding</keyword>
<evidence type="ECO:0000256" key="6">
    <source>
        <dbReference type="ARBA" id="ARBA00023004"/>
    </source>
</evidence>
<reference evidence="10 11" key="1">
    <citation type="submission" date="2020-07" db="EMBL/GenBank/DDBJ databases">
        <title>Genomic diversity of species in the Neisseriaceae family.</title>
        <authorList>
            <person name="Vincent A.T."/>
            <person name="Bernet E."/>
            <person name="Veyrier F.J."/>
        </authorList>
    </citation>
    <scope>NUCLEOTIDE SEQUENCE [LARGE SCALE GENOMIC DNA]</scope>
    <source>
        <strain evidence="10 11">DSM 22244</strain>
    </source>
</reference>
<dbReference type="GO" id="GO:0043190">
    <property type="term" value="C:ATP-binding cassette (ABC) transporter complex"/>
    <property type="evidence" value="ECO:0007669"/>
    <property type="project" value="InterPro"/>
</dbReference>
<dbReference type="GO" id="GO:0016887">
    <property type="term" value="F:ATP hydrolysis activity"/>
    <property type="evidence" value="ECO:0007669"/>
    <property type="project" value="InterPro"/>
</dbReference>
<feature type="domain" description="ABC transporter" evidence="9">
    <location>
        <begin position="3"/>
        <end position="231"/>
    </location>
</feature>
<evidence type="ECO:0000256" key="4">
    <source>
        <dbReference type="ARBA" id="ARBA00022741"/>
    </source>
</evidence>
<dbReference type="InterPro" id="IPR003439">
    <property type="entry name" value="ABC_transporter-like_ATP-bd"/>
</dbReference>
<dbReference type="PROSITE" id="PS00211">
    <property type="entry name" value="ABC_TRANSPORTER_1"/>
    <property type="match status" value="1"/>
</dbReference>
<evidence type="ECO:0000256" key="3">
    <source>
        <dbReference type="ARBA" id="ARBA00022496"/>
    </source>
</evidence>
<dbReference type="InterPro" id="IPR003593">
    <property type="entry name" value="AAA+_ATPase"/>
</dbReference>
<evidence type="ECO:0000256" key="8">
    <source>
        <dbReference type="ARBA" id="ARBA00023136"/>
    </source>
</evidence>
<evidence type="ECO:0000313" key="10">
    <source>
        <dbReference type="EMBL" id="QMT41314.1"/>
    </source>
</evidence>
<dbReference type="Gene3D" id="3.40.50.300">
    <property type="entry name" value="P-loop containing nucleotide triphosphate hydrolases"/>
    <property type="match status" value="1"/>
</dbReference>
<dbReference type="InterPro" id="IPR015853">
    <property type="entry name" value="ABC_transpr_FbpC"/>
</dbReference>
<keyword evidence="3" id="KW-0410">Iron transport</keyword>
<dbReference type="EMBL" id="CP059567">
    <property type="protein sequence ID" value="QMT41314.1"/>
    <property type="molecule type" value="Genomic_DNA"/>
</dbReference>
<dbReference type="Proteomes" id="UP000514752">
    <property type="component" value="Chromosome"/>
</dbReference>
<evidence type="ECO:0000256" key="7">
    <source>
        <dbReference type="ARBA" id="ARBA00023065"/>
    </source>
</evidence>
<sequence>MTLHVQDLSVAFGDKTVLHHFGFTLEQGETACLLGHSGCGKTTALRAIAGFETPTTGSISLHGRLLNDVPAHQRQIGMVFQDYALFPHLNVADNIAFGLHRRPRSERQQRVAELLALTGLEAQAKQYPHQLSGGQQQRVALARALAPKPDLILLDEPFSNLDADLRTRLSKEVRQLLKQQNTAAIMVTHDQQEAFVMADKIGVIKQGRLVQWSDPYTLYRQPADAETACFIGSGALISGQVADQGVQTGLGLLPAADTTALTPGQAVRVLIRPDDIVFDPSAAEQAEVMEQDFKGGHFLYTLRLADGSLFPAHSAEHLTIGQRLGVRYRGAAAVCFLI</sequence>
<keyword evidence="2" id="KW-1003">Cell membrane</keyword>
<evidence type="ECO:0000313" key="11">
    <source>
        <dbReference type="Proteomes" id="UP000514752"/>
    </source>
</evidence>
<dbReference type="SUPFAM" id="SSF50331">
    <property type="entry name" value="MOP-like"/>
    <property type="match status" value="1"/>
</dbReference>
<dbReference type="SUPFAM" id="SSF52540">
    <property type="entry name" value="P-loop containing nucleoside triphosphate hydrolases"/>
    <property type="match status" value="1"/>
</dbReference>
<dbReference type="InterPro" id="IPR013611">
    <property type="entry name" value="Transp-assoc_OB_typ2"/>
</dbReference>
<keyword evidence="4" id="KW-0547">Nucleotide-binding</keyword>
<dbReference type="Pfam" id="PF08402">
    <property type="entry name" value="TOBE_2"/>
    <property type="match status" value="1"/>
</dbReference>
<evidence type="ECO:0000259" key="9">
    <source>
        <dbReference type="PROSITE" id="PS50893"/>
    </source>
</evidence>
<proteinExistence type="predicted"/>
<dbReference type="FunFam" id="3.40.50.300:FF:000425">
    <property type="entry name" value="Probable ABC transporter, ATP-binding subunit"/>
    <property type="match status" value="1"/>
</dbReference>
<dbReference type="KEGG" id="nsg:H3L94_04620"/>
<dbReference type="RefSeq" id="WP_182122855.1">
    <property type="nucleotide sequence ID" value="NZ_CP059567.1"/>
</dbReference>
<dbReference type="Pfam" id="PF00005">
    <property type="entry name" value="ABC_tran"/>
    <property type="match status" value="1"/>
</dbReference>
<keyword evidence="6" id="KW-0408">Iron</keyword>
<dbReference type="PROSITE" id="PS50893">
    <property type="entry name" value="ABC_TRANSPORTER_2"/>
    <property type="match status" value="1"/>
</dbReference>
<dbReference type="GO" id="GO:0015408">
    <property type="term" value="F:ABC-type ferric iron transporter activity"/>
    <property type="evidence" value="ECO:0007669"/>
    <property type="project" value="InterPro"/>
</dbReference>
<dbReference type="PANTHER" id="PTHR42781:SF4">
    <property type="entry name" value="SPERMIDINE_PUTRESCINE IMPORT ATP-BINDING PROTEIN POTA"/>
    <property type="match status" value="1"/>
</dbReference>
<evidence type="ECO:0000256" key="1">
    <source>
        <dbReference type="ARBA" id="ARBA00022448"/>
    </source>
</evidence>
<evidence type="ECO:0000256" key="2">
    <source>
        <dbReference type="ARBA" id="ARBA00022475"/>
    </source>
</evidence>
<keyword evidence="8" id="KW-0472">Membrane</keyword>
<dbReference type="GO" id="GO:0015697">
    <property type="term" value="P:quaternary ammonium group transport"/>
    <property type="evidence" value="ECO:0007669"/>
    <property type="project" value="UniProtKB-ARBA"/>
</dbReference>
<dbReference type="PANTHER" id="PTHR42781">
    <property type="entry name" value="SPERMIDINE/PUTRESCINE IMPORT ATP-BINDING PROTEIN POTA"/>
    <property type="match status" value="1"/>
</dbReference>
<keyword evidence="1" id="KW-0813">Transport</keyword>
<dbReference type="SMART" id="SM00382">
    <property type="entry name" value="AAA"/>
    <property type="match status" value="1"/>
</dbReference>
<dbReference type="GO" id="GO:0005524">
    <property type="term" value="F:ATP binding"/>
    <property type="evidence" value="ECO:0007669"/>
    <property type="project" value="UniProtKB-KW"/>
</dbReference>
<dbReference type="CDD" id="cd03259">
    <property type="entry name" value="ABC_Carb_Solutes_like"/>
    <property type="match status" value="1"/>
</dbReference>
<protein>
    <submittedName>
        <fullName evidence="10">ABC transporter ATP-binding protein</fullName>
    </submittedName>
</protein>
<gene>
    <name evidence="10" type="ORF">H3L94_04620</name>
</gene>
<dbReference type="AlphaFoldDB" id="A0A7D7NH72"/>
<dbReference type="InterPro" id="IPR017871">
    <property type="entry name" value="ABC_transporter-like_CS"/>
</dbReference>
<accession>A0A7D7NH72</accession>